<gene>
    <name evidence="1" type="ORF">DWV08_13280</name>
    <name evidence="2" type="ORF">DXU92_05030</name>
</gene>
<dbReference type="Proteomes" id="UP000282185">
    <property type="component" value="Unassembled WGS sequence"/>
</dbReference>
<organism evidence="2 4">
    <name type="scientific">Brachybacterium saurashtrense</name>
    <dbReference type="NCBI Taxonomy" id="556288"/>
    <lineage>
        <taxon>Bacteria</taxon>
        <taxon>Bacillati</taxon>
        <taxon>Actinomycetota</taxon>
        <taxon>Actinomycetes</taxon>
        <taxon>Micrococcales</taxon>
        <taxon>Dermabacteraceae</taxon>
        <taxon>Brachybacterium</taxon>
    </lineage>
</organism>
<dbReference type="Proteomes" id="UP000254236">
    <property type="component" value="Chromosome"/>
</dbReference>
<dbReference type="InterPro" id="IPR015018">
    <property type="entry name" value="DUF1905"/>
</dbReference>
<dbReference type="SUPFAM" id="SSF141694">
    <property type="entry name" value="AF2212/PG0164-like"/>
    <property type="match status" value="1"/>
</dbReference>
<dbReference type="EMBL" id="QSWH01000002">
    <property type="protein sequence ID" value="RRR24410.1"/>
    <property type="molecule type" value="Genomic_DNA"/>
</dbReference>
<dbReference type="KEGG" id="bsau:DWV08_13280"/>
<protein>
    <submittedName>
        <fullName evidence="2">DUF1905 domain-containing protein</fullName>
    </submittedName>
</protein>
<dbReference type="OrthoDB" id="9808666at2"/>
<evidence type="ECO:0000313" key="2">
    <source>
        <dbReference type="EMBL" id="RRR24410.1"/>
    </source>
</evidence>
<keyword evidence="3" id="KW-1185">Reference proteome</keyword>
<sequence>MDLTFTATTVEWRGPAPYVFARVPDEEADAIAAIARAATYGWGCIPAAVRLGGTDFTTSLFPREGGYLVPVKVAVQRAEGVGVGDEVQISLHIEER</sequence>
<dbReference type="AlphaFoldDB" id="A0A345YTN7"/>
<proteinExistence type="predicted"/>
<evidence type="ECO:0000313" key="1">
    <source>
        <dbReference type="EMBL" id="AXK47289.1"/>
    </source>
</evidence>
<dbReference type="InterPro" id="IPR037079">
    <property type="entry name" value="AF2212/PG0164-like_sf"/>
</dbReference>
<name>A0A345YTN7_9MICO</name>
<evidence type="ECO:0000313" key="4">
    <source>
        <dbReference type="Proteomes" id="UP000282185"/>
    </source>
</evidence>
<reference evidence="2 4" key="2">
    <citation type="submission" date="2018-08" db="EMBL/GenBank/DDBJ databases">
        <title>Brachybacterium saurashtrense DSM 23186.</title>
        <authorList>
            <person name="Li Y."/>
        </authorList>
    </citation>
    <scope>NUCLEOTIDE SEQUENCE [LARGE SCALE GENOMIC DNA]</scope>
    <source>
        <strain evidence="2 4">DSM 23186</strain>
    </source>
</reference>
<dbReference type="EMBL" id="CP031356">
    <property type="protein sequence ID" value="AXK47289.1"/>
    <property type="molecule type" value="Genomic_DNA"/>
</dbReference>
<reference evidence="1 3" key="1">
    <citation type="submission" date="2018-07" db="EMBL/GenBank/DDBJ databases">
        <title>Brachybacterium saurashtrense DSM 23186 genome sequence.</title>
        <authorList>
            <person name="Guo L."/>
        </authorList>
    </citation>
    <scope>NUCLEOTIDE SEQUENCE [LARGE SCALE GENOMIC DNA]</scope>
    <source>
        <strain evidence="1 3">DSM 23186</strain>
    </source>
</reference>
<dbReference type="Gene3D" id="2.40.30.100">
    <property type="entry name" value="AF2212/PG0164-like"/>
    <property type="match status" value="1"/>
</dbReference>
<dbReference type="Pfam" id="PF08922">
    <property type="entry name" value="DUF1905"/>
    <property type="match status" value="1"/>
</dbReference>
<dbReference type="RefSeq" id="WP_115415032.1">
    <property type="nucleotide sequence ID" value="NZ_CP031356.1"/>
</dbReference>
<accession>A0A345YTN7</accession>
<evidence type="ECO:0000313" key="3">
    <source>
        <dbReference type="Proteomes" id="UP000254236"/>
    </source>
</evidence>